<keyword evidence="2" id="KW-1185">Reference proteome</keyword>
<gene>
    <name evidence="1" type="ORF">APZ42_025062</name>
</gene>
<dbReference type="Proteomes" id="UP000076858">
    <property type="component" value="Unassembled WGS sequence"/>
</dbReference>
<sequence length="41" mass="5116">MKIAEEIKQKAKGHFYIQKKNLKLFLWGFFFRRRRLIFIAT</sequence>
<organism evidence="1 2">
    <name type="scientific">Daphnia magna</name>
    <dbReference type="NCBI Taxonomy" id="35525"/>
    <lineage>
        <taxon>Eukaryota</taxon>
        <taxon>Metazoa</taxon>
        <taxon>Ecdysozoa</taxon>
        <taxon>Arthropoda</taxon>
        <taxon>Crustacea</taxon>
        <taxon>Branchiopoda</taxon>
        <taxon>Diplostraca</taxon>
        <taxon>Cladocera</taxon>
        <taxon>Anomopoda</taxon>
        <taxon>Daphniidae</taxon>
        <taxon>Daphnia</taxon>
    </lineage>
</organism>
<proteinExistence type="predicted"/>
<comment type="caution">
    <text evidence="1">The sequence shown here is derived from an EMBL/GenBank/DDBJ whole genome shotgun (WGS) entry which is preliminary data.</text>
</comment>
<dbReference type="AlphaFoldDB" id="A0A164THX1"/>
<dbReference type="EMBL" id="LRGB01001793">
    <property type="protein sequence ID" value="KZS10473.1"/>
    <property type="molecule type" value="Genomic_DNA"/>
</dbReference>
<evidence type="ECO:0000313" key="2">
    <source>
        <dbReference type="Proteomes" id="UP000076858"/>
    </source>
</evidence>
<evidence type="ECO:0000313" key="1">
    <source>
        <dbReference type="EMBL" id="KZS10473.1"/>
    </source>
</evidence>
<protein>
    <submittedName>
        <fullName evidence="1">Uncharacterized protein</fullName>
    </submittedName>
</protein>
<reference evidence="1 2" key="1">
    <citation type="submission" date="2016-03" db="EMBL/GenBank/DDBJ databases">
        <title>EvidentialGene: Evidence-directed Construction of Genes on Genomes.</title>
        <authorList>
            <person name="Gilbert D.G."/>
            <person name="Choi J.-H."/>
            <person name="Mockaitis K."/>
            <person name="Colbourne J."/>
            <person name="Pfrender M."/>
        </authorList>
    </citation>
    <scope>NUCLEOTIDE SEQUENCE [LARGE SCALE GENOMIC DNA]</scope>
    <source>
        <strain evidence="1 2">Xinb3</strain>
        <tissue evidence="1">Complete organism</tissue>
    </source>
</reference>
<name>A0A164THX1_9CRUS</name>
<accession>A0A164THX1</accession>